<organism evidence="5 6">
    <name type="scientific">Actinomadura gamaensis</name>
    <dbReference type="NCBI Taxonomy" id="1763541"/>
    <lineage>
        <taxon>Bacteria</taxon>
        <taxon>Bacillati</taxon>
        <taxon>Actinomycetota</taxon>
        <taxon>Actinomycetes</taxon>
        <taxon>Streptosporangiales</taxon>
        <taxon>Thermomonosporaceae</taxon>
        <taxon>Actinomadura</taxon>
    </lineage>
</organism>
<dbReference type="InterPro" id="IPR011990">
    <property type="entry name" value="TPR-like_helical_dom_sf"/>
</dbReference>
<keyword evidence="1" id="KW-0547">Nucleotide-binding</keyword>
<dbReference type="Proteomes" id="UP001595872">
    <property type="component" value="Unassembled WGS sequence"/>
</dbReference>
<evidence type="ECO:0000313" key="6">
    <source>
        <dbReference type="Proteomes" id="UP001595872"/>
    </source>
</evidence>
<dbReference type="PRINTS" id="PR00038">
    <property type="entry name" value="HTHLUXR"/>
</dbReference>
<dbReference type="PROSITE" id="PS50043">
    <property type="entry name" value="HTH_LUXR_2"/>
    <property type="match status" value="1"/>
</dbReference>
<dbReference type="EMBL" id="JBHSIT010000002">
    <property type="protein sequence ID" value="MFC4907622.1"/>
    <property type="molecule type" value="Genomic_DNA"/>
</dbReference>
<reference evidence="6" key="1">
    <citation type="journal article" date="2019" name="Int. J. Syst. Evol. Microbiol.">
        <title>The Global Catalogue of Microorganisms (GCM) 10K type strain sequencing project: providing services to taxonomists for standard genome sequencing and annotation.</title>
        <authorList>
            <consortium name="The Broad Institute Genomics Platform"/>
            <consortium name="The Broad Institute Genome Sequencing Center for Infectious Disease"/>
            <person name="Wu L."/>
            <person name="Ma J."/>
        </authorList>
    </citation>
    <scope>NUCLEOTIDE SEQUENCE [LARGE SCALE GENOMIC DNA]</scope>
    <source>
        <strain evidence="6">KLKA75</strain>
    </source>
</reference>
<dbReference type="InterPro" id="IPR027417">
    <property type="entry name" value="P-loop_NTPase"/>
</dbReference>
<comment type="caution">
    <text evidence="5">The sequence shown here is derived from an EMBL/GenBank/DDBJ whole genome shotgun (WGS) entry which is preliminary data.</text>
</comment>
<name>A0ABV9TU70_9ACTN</name>
<dbReference type="InterPro" id="IPR016032">
    <property type="entry name" value="Sig_transdc_resp-reg_C-effctor"/>
</dbReference>
<protein>
    <submittedName>
        <fullName evidence="5">AAA family ATPase</fullName>
    </submittedName>
</protein>
<dbReference type="PROSITE" id="PS00622">
    <property type="entry name" value="HTH_LUXR_1"/>
    <property type="match status" value="1"/>
</dbReference>
<dbReference type="Gene3D" id="1.10.10.10">
    <property type="entry name" value="Winged helix-like DNA-binding domain superfamily/Winged helix DNA-binding domain"/>
    <property type="match status" value="1"/>
</dbReference>
<dbReference type="CDD" id="cd06170">
    <property type="entry name" value="LuxR_C_like"/>
    <property type="match status" value="1"/>
</dbReference>
<dbReference type="Gene3D" id="1.25.40.10">
    <property type="entry name" value="Tetratricopeptide repeat domain"/>
    <property type="match status" value="1"/>
</dbReference>
<sequence length="942" mass="101074">MSLIERESVQDRLDGLLAEAARGEAVVAVLGGPTATGKTALLRELAERAAGAGAAVLKATAAGGERLRPLSTAGQLLDPDGAAAGAAEPARRLHAAVADLATRSPVLLIVDDLQHADEESLRCLRYLTHRLAAERVAIVLSWEQQLGQDQSPTLRELIYRPNVRWLHLRPLSPDGTRRLVTELHGRAGADAEAAVYHALTGGNPLLATALLTDNQPLRTRLADDEPLTGRPAGLAATADRTPASEPADLENGRDLKGTVVAGPAYAQALLVCLHRMGPLVTRVARDLALLDDPVDPHLLGRLSGVGGGMVRRALQYLTDVGVLDGTRFRHPAARQAVLDGLPAGQEAELRRRAACLLHDEGAPAPLIARHLLVAGPVREDWVPPVLTEAAGTALAGNDVARAIRCLQIASESCTSETERYSTKARLATIRWLVRPAASASSFAALRVPIAAGKVRPECALDVAQAMLWFLRFNEAAEAIERVAADADGDSGGLGAAAEAYQVTRLSLDTMFPGVLPRLRTGRPSPDRPPSMVVPELRALEILSAVLRQSADDHTIAQAEQVLQGSRSSVGALMAIGPAVLSLVYTDRLESAAAWCDRFLADTGAEDGSDGKTGAWRAFLTGYSALVALRTGHLDSAVERARRVLDQIGRNGWNATSVLALATAAEALTALGDHAAAAELFADPVPAEVFKTSVGLHYLYARGRHHLATEREHAALADFMACGEHMLHWNIDTPALAPWRVAAAEAWLRIGDRDRAADLVTEQLGQFRTDLPRSFGMTLRVLAAVSAPEKRPPILARSQKLLERSGARYELARVLTDLGEAHHRLGDRNRAQTATRRARRLAKNCNAHDLYEESPALYSPATRPPAGSVIPMQYSDAYGNLSDSERRVALLAVQGLTNREIAGKLFITVSTVEQHLTRVYRKMNVRNREELPTVLRMDGVEAV</sequence>
<dbReference type="InterPro" id="IPR041664">
    <property type="entry name" value="AAA_16"/>
</dbReference>
<dbReference type="PANTHER" id="PTHR16305:SF35">
    <property type="entry name" value="TRANSCRIPTIONAL ACTIVATOR DOMAIN"/>
    <property type="match status" value="1"/>
</dbReference>
<evidence type="ECO:0000313" key="5">
    <source>
        <dbReference type="EMBL" id="MFC4907622.1"/>
    </source>
</evidence>
<gene>
    <name evidence="5" type="ORF">ACFPCY_09845</name>
</gene>
<accession>A0ABV9TU70</accession>
<dbReference type="SUPFAM" id="SSF52540">
    <property type="entry name" value="P-loop containing nucleoside triphosphate hydrolases"/>
    <property type="match status" value="1"/>
</dbReference>
<evidence type="ECO:0000259" key="4">
    <source>
        <dbReference type="PROSITE" id="PS50043"/>
    </source>
</evidence>
<dbReference type="PANTHER" id="PTHR16305">
    <property type="entry name" value="TESTICULAR SOLUBLE ADENYLYL CYCLASE"/>
    <property type="match status" value="1"/>
</dbReference>
<dbReference type="SMART" id="SM00421">
    <property type="entry name" value="HTH_LUXR"/>
    <property type="match status" value="1"/>
</dbReference>
<evidence type="ECO:0000256" key="2">
    <source>
        <dbReference type="ARBA" id="ARBA00022840"/>
    </source>
</evidence>
<dbReference type="Pfam" id="PF00196">
    <property type="entry name" value="GerE"/>
    <property type="match status" value="1"/>
</dbReference>
<dbReference type="Pfam" id="PF13191">
    <property type="entry name" value="AAA_16"/>
    <property type="match status" value="1"/>
</dbReference>
<feature type="domain" description="HTH luxR-type" evidence="4">
    <location>
        <begin position="873"/>
        <end position="938"/>
    </location>
</feature>
<dbReference type="InterPro" id="IPR000792">
    <property type="entry name" value="Tscrpt_reg_LuxR_C"/>
</dbReference>
<dbReference type="RefSeq" id="WP_378253518.1">
    <property type="nucleotide sequence ID" value="NZ_JBHSIT010000002.1"/>
</dbReference>
<proteinExistence type="predicted"/>
<keyword evidence="6" id="KW-1185">Reference proteome</keyword>
<dbReference type="InterPro" id="IPR036388">
    <property type="entry name" value="WH-like_DNA-bd_sf"/>
</dbReference>
<feature type="region of interest" description="Disordered" evidence="3">
    <location>
        <begin position="221"/>
        <end position="251"/>
    </location>
</feature>
<evidence type="ECO:0000256" key="3">
    <source>
        <dbReference type="SAM" id="MobiDB-lite"/>
    </source>
</evidence>
<evidence type="ECO:0000256" key="1">
    <source>
        <dbReference type="ARBA" id="ARBA00022741"/>
    </source>
</evidence>
<keyword evidence="2" id="KW-0067">ATP-binding</keyword>
<dbReference type="SUPFAM" id="SSF46894">
    <property type="entry name" value="C-terminal effector domain of the bipartite response regulators"/>
    <property type="match status" value="1"/>
</dbReference>